<feature type="active site" description="Nucleophile" evidence="10">
    <location>
        <position position="29"/>
    </location>
</feature>
<feature type="disulfide bond" evidence="11">
    <location>
        <begin position="24"/>
        <end position="139"/>
    </location>
</feature>
<feature type="disulfide bond" evidence="11">
    <location>
        <begin position="37"/>
        <end position="46"/>
    </location>
</feature>
<dbReference type="Pfam" id="PF05497">
    <property type="entry name" value="Destabilase"/>
    <property type="match status" value="1"/>
</dbReference>
<evidence type="ECO:0000256" key="3">
    <source>
        <dbReference type="ARBA" id="ARBA00022529"/>
    </source>
</evidence>
<evidence type="ECO:0000256" key="9">
    <source>
        <dbReference type="ARBA" id="ARBA00031262"/>
    </source>
</evidence>
<dbReference type="Gene3D" id="1.10.530.10">
    <property type="match status" value="1"/>
</dbReference>
<feature type="disulfide bond" evidence="11">
    <location>
        <begin position="26"/>
        <end position="32"/>
    </location>
</feature>
<dbReference type="FunFam" id="1.10.530.10:FF:000023">
    <property type="entry name" value="Invertebrate-type lysozyme"/>
    <property type="match status" value="1"/>
</dbReference>
<comment type="catalytic activity">
    <reaction evidence="1">
        <text>Hydrolysis of (1-&gt;4)-beta-linkages between N-acetylmuramic acid and N-acetyl-D-glucosamine residues in a peptidoglycan and between N-acetyl-D-glucosamine residues in chitodextrins.</text>
        <dbReference type="EC" id="3.2.1.17"/>
    </reaction>
</comment>
<protein>
    <recommendedName>
        <fullName evidence="2">lysozyme</fullName>
        <ecNumber evidence="2">3.2.1.17</ecNumber>
    </recommendedName>
    <alternativeName>
        <fullName evidence="9">1,4-beta-N-acetylmuramidase</fullName>
    </alternativeName>
</protein>
<dbReference type="AlphaFoldDB" id="A0AAF3FCF2"/>
<dbReference type="WBParaSite" id="MBELARI_LOCUS4502">
    <property type="protein sequence ID" value="MBELARI_LOCUS4502"/>
    <property type="gene ID" value="MBELARI_LOCUS4502"/>
</dbReference>
<dbReference type="CDD" id="cd16890">
    <property type="entry name" value="lyz_i"/>
    <property type="match status" value="1"/>
</dbReference>
<evidence type="ECO:0000256" key="1">
    <source>
        <dbReference type="ARBA" id="ARBA00000632"/>
    </source>
</evidence>
<feature type="disulfide bond" evidence="11">
    <location>
        <begin position="21"/>
        <end position="107"/>
    </location>
</feature>
<feature type="signal peptide" evidence="12">
    <location>
        <begin position="1"/>
        <end position="17"/>
    </location>
</feature>
<keyword evidence="5" id="KW-0378">Hydrolase</keyword>
<dbReference type="PANTHER" id="PTHR11195">
    <property type="entry name" value="DESTABILASE-RELATED"/>
    <property type="match status" value="1"/>
</dbReference>
<dbReference type="SUPFAM" id="SSF53955">
    <property type="entry name" value="Lysozyme-like"/>
    <property type="match status" value="1"/>
</dbReference>
<feature type="active site" description="Nucleophile" evidence="10">
    <location>
        <position position="40"/>
    </location>
</feature>
<evidence type="ECO:0000256" key="5">
    <source>
        <dbReference type="ARBA" id="ARBA00022801"/>
    </source>
</evidence>
<dbReference type="GO" id="GO:0050830">
    <property type="term" value="P:defense response to Gram-positive bacterium"/>
    <property type="evidence" value="ECO:0007669"/>
    <property type="project" value="TreeGrafter"/>
</dbReference>
<evidence type="ECO:0000313" key="14">
    <source>
        <dbReference type="WBParaSite" id="MBELARI_LOCUS4502"/>
    </source>
</evidence>
<keyword evidence="8" id="KW-0326">Glycosidase</keyword>
<keyword evidence="6" id="KW-0044">Antibiotic</keyword>
<evidence type="ECO:0000313" key="13">
    <source>
        <dbReference type="Proteomes" id="UP000887575"/>
    </source>
</evidence>
<dbReference type="PROSITE" id="PS51909">
    <property type="entry name" value="LYSOZYME_I"/>
    <property type="match status" value="1"/>
</dbReference>
<feature type="disulfide bond" evidence="11">
    <location>
        <begin position="77"/>
        <end position="83"/>
    </location>
</feature>
<reference evidence="14" key="1">
    <citation type="submission" date="2024-02" db="UniProtKB">
        <authorList>
            <consortium name="WormBaseParasite"/>
        </authorList>
    </citation>
    <scope>IDENTIFICATION</scope>
</reference>
<sequence length="140" mass="15039">MIAKIVLVALLVAVASAADTCIHCICLHESGCKAIGCNMDVGSLSCGYYQIKLPYYQDCGQPGKQSGDTTETAWKRCSDDYSCATTCVQNYYNRYRSQCNGLGMGDCQIMARNHNGGPQGCKNSATVGYWNNIKGCCGCS</sequence>
<evidence type="ECO:0000256" key="12">
    <source>
        <dbReference type="SAM" id="SignalP"/>
    </source>
</evidence>
<evidence type="ECO:0000256" key="10">
    <source>
        <dbReference type="PIRSR" id="PIRSR608597-1"/>
    </source>
</evidence>
<dbReference type="GO" id="GO:0031640">
    <property type="term" value="P:killing of cells of another organism"/>
    <property type="evidence" value="ECO:0007669"/>
    <property type="project" value="UniProtKB-KW"/>
</dbReference>
<accession>A0AAF3FCF2</accession>
<dbReference type="InterPro" id="IPR023346">
    <property type="entry name" value="Lysozyme-like_dom_sf"/>
</dbReference>
<organism evidence="13 14">
    <name type="scientific">Mesorhabditis belari</name>
    <dbReference type="NCBI Taxonomy" id="2138241"/>
    <lineage>
        <taxon>Eukaryota</taxon>
        <taxon>Metazoa</taxon>
        <taxon>Ecdysozoa</taxon>
        <taxon>Nematoda</taxon>
        <taxon>Chromadorea</taxon>
        <taxon>Rhabditida</taxon>
        <taxon>Rhabditina</taxon>
        <taxon>Rhabditomorpha</taxon>
        <taxon>Rhabditoidea</taxon>
        <taxon>Rhabditidae</taxon>
        <taxon>Mesorhabditinae</taxon>
        <taxon>Mesorhabditis</taxon>
    </lineage>
</organism>
<evidence type="ECO:0000256" key="2">
    <source>
        <dbReference type="ARBA" id="ARBA00012732"/>
    </source>
</evidence>
<dbReference type="EC" id="3.2.1.17" evidence="2"/>
<dbReference type="InterPro" id="IPR008597">
    <property type="entry name" value="Invert_lysozyme"/>
</dbReference>
<dbReference type="PANTHER" id="PTHR11195:SF13">
    <property type="entry name" value="INVERTEBRATE-TYPE LYSOZYME 2-RELATED"/>
    <property type="match status" value="1"/>
</dbReference>
<keyword evidence="4" id="KW-0081">Bacteriolytic enzyme</keyword>
<keyword evidence="12" id="KW-0732">Signal</keyword>
<evidence type="ECO:0000256" key="7">
    <source>
        <dbReference type="ARBA" id="ARBA00023157"/>
    </source>
</evidence>
<keyword evidence="3" id="KW-0929">Antimicrobial</keyword>
<dbReference type="GO" id="GO:0003796">
    <property type="term" value="F:lysozyme activity"/>
    <property type="evidence" value="ECO:0007669"/>
    <property type="project" value="UniProtKB-EC"/>
</dbReference>
<dbReference type="Proteomes" id="UP000887575">
    <property type="component" value="Unassembled WGS sequence"/>
</dbReference>
<feature type="disulfide bond" evidence="11">
    <location>
        <begin position="59"/>
        <end position="87"/>
    </location>
</feature>
<keyword evidence="7 11" id="KW-1015">Disulfide bond</keyword>
<evidence type="ECO:0000256" key="8">
    <source>
        <dbReference type="ARBA" id="ARBA00023295"/>
    </source>
</evidence>
<keyword evidence="13" id="KW-1185">Reference proteome</keyword>
<proteinExistence type="predicted"/>
<evidence type="ECO:0000256" key="4">
    <source>
        <dbReference type="ARBA" id="ARBA00022638"/>
    </source>
</evidence>
<evidence type="ECO:0000256" key="6">
    <source>
        <dbReference type="ARBA" id="ARBA00023022"/>
    </source>
</evidence>
<evidence type="ECO:0000256" key="11">
    <source>
        <dbReference type="PIRSR" id="PIRSR608597-3"/>
    </source>
</evidence>
<feature type="chain" id="PRO_5042277821" description="lysozyme" evidence="12">
    <location>
        <begin position="18"/>
        <end position="140"/>
    </location>
</feature>
<name>A0AAF3FCF2_9BILA</name>